<protein>
    <recommendedName>
        <fullName evidence="3">ATP/GTP-binding protein</fullName>
    </recommendedName>
</protein>
<evidence type="ECO:0000313" key="2">
    <source>
        <dbReference type="Proteomes" id="UP001592531"/>
    </source>
</evidence>
<evidence type="ECO:0008006" key="3">
    <source>
        <dbReference type="Google" id="ProtNLM"/>
    </source>
</evidence>
<dbReference type="EMBL" id="JBHFAB010000012">
    <property type="protein sequence ID" value="MFC1418428.1"/>
    <property type="molecule type" value="Genomic_DNA"/>
</dbReference>
<comment type="caution">
    <text evidence="1">The sequence shown here is derived from an EMBL/GenBank/DDBJ whole genome shotgun (WGS) entry which is preliminary data.</text>
</comment>
<gene>
    <name evidence="1" type="ORF">ACEZDE_17530</name>
</gene>
<dbReference type="Proteomes" id="UP001592531">
    <property type="component" value="Unassembled WGS sequence"/>
</dbReference>
<accession>A0ABV6VXK1</accession>
<dbReference type="RefSeq" id="WP_380537225.1">
    <property type="nucleotide sequence ID" value="NZ_JBHFAB010000012.1"/>
</dbReference>
<reference evidence="1 2" key="1">
    <citation type="submission" date="2024-09" db="EMBL/GenBank/DDBJ databases">
        <authorList>
            <person name="Lee S.D."/>
        </authorList>
    </citation>
    <scope>NUCLEOTIDE SEQUENCE [LARGE SCALE GENOMIC DNA]</scope>
    <source>
        <strain evidence="1 2">N8-3</strain>
    </source>
</reference>
<sequence>MTPSSRAPAVSVLPPGQQTYQATQTTGDGYKQTMSLTLHPAIPGRDLAVLKAAWSAVGGIGPVPCLDASDISGTTVVTIPTHSSVYAVGTLTITNNTADFGSGGMRWDFIVPGLSYGAAMGFGYSDGPECDGLDSGTLTSPHWTHDTWGPVPVVVAYGDIVNPNHPDGDYSTVAKAPLQLLDTGTLQTLAITSGGTPVTTIAIVPASPAWLQQAQGPG</sequence>
<proteinExistence type="predicted"/>
<keyword evidence="2" id="KW-1185">Reference proteome</keyword>
<evidence type="ECO:0000313" key="1">
    <source>
        <dbReference type="EMBL" id="MFC1418428.1"/>
    </source>
</evidence>
<name>A0ABV6VXK1_9ACTN</name>
<organism evidence="1 2">
    <name type="scientific">Streptacidiphilus cavernicola</name>
    <dbReference type="NCBI Taxonomy" id="3342716"/>
    <lineage>
        <taxon>Bacteria</taxon>
        <taxon>Bacillati</taxon>
        <taxon>Actinomycetota</taxon>
        <taxon>Actinomycetes</taxon>
        <taxon>Kitasatosporales</taxon>
        <taxon>Streptomycetaceae</taxon>
        <taxon>Streptacidiphilus</taxon>
    </lineage>
</organism>